<comment type="subcellular location">
    <subcellularLocation>
        <location evidence="1">Membrane</location>
        <topology evidence="1">Multi-pass membrane protein</topology>
    </subcellularLocation>
</comment>
<gene>
    <name evidence="7" type="ORF">GU920_10505</name>
</gene>
<feature type="transmembrane region" description="Helical" evidence="5">
    <location>
        <begin position="44"/>
        <end position="64"/>
    </location>
</feature>
<keyword evidence="8" id="KW-1185">Reference proteome</keyword>
<dbReference type="SUPFAM" id="SSF103473">
    <property type="entry name" value="MFS general substrate transporter"/>
    <property type="match status" value="1"/>
</dbReference>
<dbReference type="InterPro" id="IPR020846">
    <property type="entry name" value="MFS_dom"/>
</dbReference>
<evidence type="ECO:0000256" key="5">
    <source>
        <dbReference type="SAM" id="Phobius"/>
    </source>
</evidence>
<evidence type="ECO:0000313" key="7">
    <source>
        <dbReference type="EMBL" id="NBE07969.1"/>
    </source>
</evidence>
<reference evidence="8" key="1">
    <citation type="submission" date="2020-01" db="EMBL/GenBank/DDBJ databases">
        <title>Sphingomonas sp. strain CSW-10.</title>
        <authorList>
            <person name="Chen W.-M."/>
        </authorList>
    </citation>
    <scope>NUCLEOTIDE SEQUENCE [LARGE SCALE GENOMIC DNA]</scope>
    <source>
        <strain evidence="8">CCP-1</strain>
    </source>
</reference>
<feature type="transmembrane region" description="Helical" evidence="5">
    <location>
        <begin position="76"/>
        <end position="93"/>
    </location>
</feature>
<dbReference type="Pfam" id="PF07690">
    <property type="entry name" value="MFS_1"/>
    <property type="match status" value="1"/>
</dbReference>
<evidence type="ECO:0000259" key="6">
    <source>
        <dbReference type="PROSITE" id="PS50850"/>
    </source>
</evidence>
<name>A0ABW9Y819_9RHOB</name>
<feature type="transmembrane region" description="Helical" evidence="5">
    <location>
        <begin position="139"/>
        <end position="159"/>
    </location>
</feature>
<keyword evidence="2 5" id="KW-0812">Transmembrane</keyword>
<dbReference type="CDD" id="cd17393">
    <property type="entry name" value="MFS_MosC_like"/>
    <property type="match status" value="1"/>
</dbReference>
<dbReference type="Proteomes" id="UP001517376">
    <property type="component" value="Unassembled WGS sequence"/>
</dbReference>
<dbReference type="PROSITE" id="PS50850">
    <property type="entry name" value="MFS"/>
    <property type="match status" value="1"/>
</dbReference>
<protein>
    <submittedName>
        <fullName evidence="7">MFS transporter</fullName>
    </submittedName>
</protein>
<feature type="transmembrane region" description="Helical" evidence="5">
    <location>
        <begin position="243"/>
        <end position="263"/>
    </location>
</feature>
<dbReference type="RefSeq" id="WP_161766971.1">
    <property type="nucleotide sequence ID" value="NZ_JAAATW010000002.1"/>
</dbReference>
<feature type="transmembrane region" description="Helical" evidence="5">
    <location>
        <begin position="334"/>
        <end position="356"/>
    </location>
</feature>
<dbReference type="PANTHER" id="PTHR23514:SF13">
    <property type="entry name" value="INNER MEMBRANE PROTEIN YBJJ"/>
    <property type="match status" value="1"/>
</dbReference>
<dbReference type="EMBL" id="JAAATW010000002">
    <property type="protein sequence ID" value="NBE07969.1"/>
    <property type="molecule type" value="Genomic_DNA"/>
</dbReference>
<dbReference type="InterPro" id="IPR051788">
    <property type="entry name" value="MFS_Transporter"/>
</dbReference>
<keyword evidence="4 5" id="KW-0472">Membrane</keyword>
<accession>A0ABW9Y819</accession>
<feature type="transmembrane region" description="Helical" evidence="5">
    <location>
        <begin position="275"/>
        <end position="294"/>
    </location>
</feature>
<dbReference type="InterPro" id="IPR036259">
    <property type="entry name" value="MFS_trans_sf"/>
</dbReference>
<comment type="caution">
    <text evidence="7">The sequence shown here is derived from an EMBL/GenBank/DDBJ whole genome shotgun (WGS) entry which is preliminary data.</text>
</comment>
<dbReference type="Gene3D" id="1.20.1250.20">
    <property type="entry name" value="MFS general substrate transporter like domains"/>
    <property type="match status" value="2"/>
</dbReference>
<feature type="transmembrane region" description="Helical" evidence="5">
    <location>
        <begin position="300"/>
        <end position="322"/>
    </location>
</feature>
<feature type="transmembrane region" description="Helical" evidence="5">
    <location>
        <begin position="12"/>
        <end position="32"/>
    </location>
</feature>
<proteinExistence type="predicted"/>
<sequence length="395" mass="40586">MTDLHTTRRGRWAVSAMFLANGFVMGAWAPQIPLLLPRHDITEGVLGLLILVLGAGAVGSMIFAGRLIEIFGARRVLCVFALAILPALPLVVFAPSLPLLIPAMALFGATLGSMDVVMNAHAVEVERRLGRAIMSSLHGFWSVGGFLGGAGGGWLLAHVGAEGQALMAAGGAALAVLVAMPFLAPDDPRPAPAPGERPQRNRLLPREASVWILGLLALACMVPEGAVLDWAALYLRQELGAEVARSGLAFAFFSGAMALMRFLGDGVRNRFGAVLTLRWSGLVAATGLMAAALAPGEGMALAGFFLAGLGVANMMPIMFSAAGNLPGLSPGAGIAAVTMMGYSGILIAPSAIGFIAEHAGFRLTYGALAVVLVVVSMMAGRTASADSLRPAPTSA</sequence>
<feature type="transmembrane region" description="Helical" evidence="5">
    <location>
        <begin position="362"/>
        <end position="380"/>
    </location>
</feature>
<evidence type="ECO:0000256" key="1">
    <source>
        <dbReference type="ARBA" id="ARBA00004141"/>
    </source>
</evidence>
<evidence type="ECO:0000256" key="4">
    <source>
        <dbReference type="ARBA" id="ARBA00023136"/>
    </source>
</evidence>
<dbReference type="InterPro" id="IPR011701">
    <property type="entry name" value="MFS"/>
</dbReference>
<dbReference type="PANTHER" id="PTHR23514">
    <property type="entry name" value="BYPASS OF STOP CODON PROTEIN 6"/>
    <property type="match status" value="1"/>
</dbReference>
<feature type="domain" description="Major facilitator superfamily (MFS) profile" evidence="6">
    <location>
        <begin position="10"/>
        <end position="384"/>
    </location>
</feature>
<feature type="transmembrane region" description="Helical" evidence="5">
    <location>
        <begin position="210"/>
        <end position="231"/>
    </location>
</feature>
<evidence type="ECO:0000313" key="8">
    <source>
        <dbReference type="Proteomes" id="UP001517376"/>
    </source>
</evidence>
<evidence type="ECO:0000256" key="2">
    <source>
        <dbReference type="ARBA" id="ARBA00022692"/>
    </source>
</evidence>
<evidence type="ECO:0000256" key="3">
    <source>
        <dbReference type="ARBA" id="ARBA00022989"/>
    </source>
</evidence>
<keyword evidence="3 5" id="KW-1133">Transmembrane helix</keyword>
<feature type="transmembrane region" description="Helical" evidence="5">
    <location>
        <begin position="165"/>
        <end position="184"/>
    </location>
</feature>
<organism evidence="7 8">
    <name type="scientific">Paragemmobacter ruber</name>
    <dbReference type="NCBI Taxonomy" id="1985673"/>
    <lineage>
        <taxon>Bacteria</taxon>
        <taxon>Pseudomonadati</taxon>
        <taxon>Pseudomonadota</taxon>
        <taxon>Alphaproteobacteria</taxon>
        <taxon>Rhodobacterales</taxon>
        <taxon>Paracoccaceae</taxon>
        <taxon>Paragemmobacter</taxon>
    </lineage>
</organism>